<dbReference type="EMBL" id="JADWDJ010000019">
    <property type="protein sequence ID" value="KAG5265784.1"/>
    <property type="molecule type" value="Genomic_DNA"/>
</dbReference>
<feature type="compositionally biased region" description="Basic and acidic residues" evidence="7">
    <location>
        <begin position="158"/>
        <end position="187"/>
    </location>
</feature>
<keyword evidence="10" id="KW-1185">Reference proteome</keyword>
<evidence type="ECO:0000313" key="9">
    <source>
        <dbReference type="EMBL" id="KAG5265784.1"/>
    </source>
</evidence>
<feature type="compositionally biased region" description="Basic and acidic residues" evidence="7">
    <location>
        <begin position="297"/>
        <end position="308"/>
    </location>
</feature>
<evidence type="ECO:0000259" key="8">
    <source>
        <dbReference type="PROSITE" id="PS51893"/>
    </source>
</evidence>
<feature type="region of interest" description="Disordered" evidence="7">
    <location>
        <begin position="158"/>
        <end position="676"/>
    </location>
</feature>
<dbReference type="GO" id="GO:0016020">
    <property type="term" value="C:membrane"/>
    <property type="evidence" value="ECO:0007669"/>
    <property type="project" value="UniProtKB-SubCell"/>
</dbReference>
<feature type="domain" description="A kinase-anchoring proteins AKAP-5 and AKAP-12 calmodulin (CaM)-binding" evidence="8">
    <location>
        <begin position="412"/>
        <end position="433"/>
    </location>
</feature>
<sequence length="1651" mass="177553">MGAAESAQRDGKPEDDAKVQEQNVEVNAEQAEQNLEVKLLWREKNSYICCTGTQLLQKNGQISRLNGAPEDQAEELNGLCEEKDLAEVASDLKADSPSVIQDVEPAVINVNEEQGCMLSEDAPSTEENKAEENTTVTEEEEVGFKKIIKFFELKFTVTKDKAEENKPDQSKDENEREALVKSDDSKDTSTITTEQDAEGKSEEEPVCVDLTADSAAVEPLQADEATVQQATDTSSLNEEVTPAEGVSESQEETSPEEGEEDLSPIKKFFTTGIFSTLKKKKKEEPSKDEATGEELQTIDKEEVVKAVEQEAAEPAQESKVEDAPAETSEAELLGSQEKPKVESSPLKRLFSRLSSRKLKIPEPTENAAEEQVKTDTDTSKKEGTSISPPEDKSKDESKHESDGEGGSDGERKRPWSSFRKLVTPKRQRTKRLSESEDEATEKPSADTPAPEAQEEVKPSEEHEQIEPCLEEPKKKSDLSVSWEALICGGSTKKRSRKGSNSEDEVAVEKDSRPEDDQGKTAESPLGSSLEGDDEHVSSSLEQSGSPAEGDGGSTWKSLKKLVTPKRKLRVGESGEQIPSDGETTKDETSFSVKKLISGRKKRRSDGRQEQTSSDEAGKDAGSEDEDDETPSVVPLSEFDVIEPSMVHTIPKDEEPTDITQETEEKLPPPHHDIGPPIVATVPKDFEDLTDYITKHQQLSDIPEESIVTPIGEEAFQDDTIAEDIAEWTSEAFTVAEPPTEVSFVTAVSHLSESPKSSGASTPVASEGDIKDTDIVLQEAVETVSIISSNLSVTDNEKIQEVAAMSLTPQLLGTSVSEETKVFIAHKKFEATNICIGLSTEDIGVTEEMPLMTVVEAPSEVSEAVSTECVAGEDLAEEPEAAGITEDVLHEAEVKEIRTDFHEEDHREEEAEAGQAIDVEKEDGEEMGEMPYVIQTENQQETELVNGLEELVPIHVAITSAVQGEVQYLEGQVIAEDTPRPAMEGPMDSAVEEAVCGEPVILAEMTIQGEKEQEISAIETTGADILHDTLAELVESEMQEVVSSTLGISTDESSGMPEALIPLVAPAVQSTEFQETVDVVEPVLDTVTSVVLESVTEEVVMENVHAVCFADDHEIQVKVEDTELQSSEPVEESTLEVASSDEVAIVEEATKLEVAEKEEAESAEEVAPLTAPDIIQHVEVEDLSAIGDESMSPEDILLPFEKAPEDAIVEEKPATQGDEMTETEADLPIPDSTIPEAIVESVEKEEKATSEFAEAEATEAENQAVKEVVETQETAPSIPAEPAASESVAEEALLTAVEVQTSSLIEPELDTPVAALQTETSEVTAQEVEAPVITEPEVEITSVTSPEEAITETAQETQAPTLAAELVVGTTAVTELEAETPVEPAPEVETPVVTTLEVETSVVSEPELEIPVLQEIAKEMPVLSAVEIEAPVQSAIEIETNVNTKMEEETETVAAMEVEMSIENELAIETIQQTALEKETAIPDAPEEEIAVAAIPDVETAVVETSVAPKLDETTEVVSTPEEVAVVAVPEVQTGQTMAAPEVSTEVVVTPEVIAEVAGVPVASAEMAAAPEVSTEVSASPEVTIHVAAAPEERAEVTASPLVITDVTPAQAVITEVTPAPVIMTSITPAPEEMAEVTASPLVITAPAPVIG</sequence>
<organism evidence="9 10">
    <name type="scientific">Alosa alosa</name>
    <name type="common">allis shad</name>
    <dbReference type="NCBI Taxonomy" id="278164"/>
    <lineage>
        <taxon>Eukaryota</taxon>
        <taxon>Metazoa</taxon>
        <taxon>Chordata</taxon>
        <taxon>Craniata</taxon>
        <taxon>Vertebrata</taxon>
        <taxon>Euteleostomi</taxon>
        <taxon>Actinopterygii</taxon>
        <taxon>Neopterygii</taxon>
        <taxon>Teleostei</taxon>
        <taxon>Clupei</taxon>
        <taxon>Clupeiformes</taxon>
        <taxon>Clupeoidei</taxon>
        <taxon>Clupeidae</taxon>
        <taxon>Alosa</taxon>
    </lineage>
</organism>
<feature type="region of interest" description="Disordered" evidence="7">
    <location>
        <begin position="119"/>
        <end position="138"/>
    </location>
</feature>
<keyword evidence="2" id="KW-0597">Phosphoprotein</keyword>
<evidence type="ECO:0000256" key="5">
    <source>
        <dbReference type="ARBA" id="ARBA00023288"/>
    </source>
</evidence>
<proteinExistence type="predicted"/>
<dbReference type="PROSITE" id="PS51893">
    <property type="entry name" value="AKAP_CAM_BD"/>
    <property type="match status" value="2"/>
</dbReference>
<dbReference type="GO" id="GO:0005516">
    <property type="term" value="F:calmodulin binding"/>
    <property type="evidence" value="ECO:0007669"/>
    <property type="project" value="UniProtKB-KW"/>
</dbReference>
<evidence type="ECO:0000256" key="4">
    <source>
        <dbReference type="ARBA" id="ARBA00023136"/>
    </source>
</evidence>
<dbReference type="InterPro" id="IPR028540">
    <property type="entry name" value="AKAP12"/>
</dbReference>
<feature type="compositionally biased region" description="Polar residues" evidence="7">
    <location>
        <begin position="226"/>
        <end position="238"/>
    </location>
</feature>
<feature type="compositionally biased region" description="Basic and acidic residues" evidence="7">
    <location>
        <begin position="454"/>
        <end position="477"/>
    </location>
</feature>
<dbReference type="PANTHER" id="PTHR23209">
    <property type="entry name" value="A-KINASE ANCHOR PROTEIN 12"/>
    <property type="match status" value="1"/>
</dbReference>
<dbReference type="InterPro" id="IPR001573">
    <property type="entry name" value="AKAP_WSK"/>
</dbReference>
<evidence type="ECO:0000313" key="10">
    <source>
        <dbReference type="Proteomes" id="UP000823561"/>
    </source>
</evidence>
<keyword evidence="5" id="KW-0449">Lipoprotein</keyword>
<comment type="subcellular location">
    <subcellularLocation>
        <location evidence="1">Membrane</location>
        <topology evidence="1">Lipid-anchor</topology>
    </subcellularLocation>
</comment>
<gene>
    <name evidence="9" type="ORF">AALO_G00246340</name>
</gene>
<feature type="compositionally biased region" description="Basic and acidic residues" evidence="7">
    <location>
        <begin position="7"/>
        <end position="19"/>
    </location>
</feature>
<keyword evidence="3" id="KW-0112">Calmodulin-binding</keyword>
<dbReference type="GO" id="GO:0007165">
    <property type="term" value="P:signal transduction"/>
    <property type="evidence" value="ECO:0007669"/>
    <property type="project" value="TreeGrafter"/>
</dbReference>
<dbReference type="GO" id="GO:0010739">
    <property type="term" value="P:positive regulation of protein kinase A signaling"/>
    <property type="evidence" value="ECO:0007669"/>
    <property type="project" value="InterPro"/>
</dbReference>
<accession>A0AAV6FSJ9</accession>
<feature type="compositionally biased region" description="Basic residues" evidence="7">
    <location>
        <begin position="557"/>
        <end position="568"/>
    </location>
</feature>
<evidence type="ECO:0000256" key="6">
    <source>
        <dbReference type="SAM" id="Coils"/>
    </source>
</evidence>
<feature type="region of interest" description="Disordered" evidence="7">
    <location>
        <begin position="1"/>
        <end position="22"/>
    </location>
</feature>
<evidence type="ECO:0000256" key="3">
    <source>
        <dbReference type="ARBA" id="ARBA00022860"/>
    </source>
</evidence>
<feature type="compositionally biased region" description="Basic and acidic residues" evidence="7">
    <location>
        <begin position="662"/>
        <end position="673"/>
    </location>
</feature>
<protein>
    <recommendedName>
        <fullName evidence="8">A kinase-anchoring proteins AKAP-5 and AKAP-12 calmodulin (CaM)-binding domain-containing protein</fullName>
    </recommendedName>
</protein>
<reference evidence="9" key="1">
    <citation type="submission" date="2020-10" db="EMBL/GenBank/DDBJ databases">
        <title>Chromosome-scale genome assembly of the Allis shad, Alosa alosa.</title>
        <authorList>
            <person name="Margot Z."/>
            <person name="Christophe K."/>
            <person name="Cabau C."/>
            <person name="Louis A."/>
            <person name="Berthelot C."/>
            <person name="Parey E."/>
            <person name="Roest Crollius H."/>
            <person name="Montfort J."/>
            <person name="Robinson-Rechavi M."/>
            <person name="Bucao C."/>
            <person name="Bouchez O."/>
            <person name="Gislard M."/>
            <person name="Lluch J."/>
            <person name="Milhes M."/>
            <person name="Lampietro C."/>
            <person name="Lopez Roques C."/>
            <person name="Donnadieu C."/>
            <person name="Braasch I."/>
            <person name="Desvignes T."/>
            <person name="Postlethwait J."/>
            <person name="Bobe J."/>
            <person name="Guiguen Y."/>
        </authorList>
    </citation>
    <scope>NUCLEOTIDE SEQUENCE</scope>
    <source>
        <strain evidence="9">M-15738</strain>
        <tissue evidence="9">Blood</tissue>
    </source>
</reference>
<dbReference type="GO" id="GO:0005737">
    <property type="term" value="C:cytoplasm"/>
    <property type="evidence" value="ECO:0007669"/>
    <property type="project" value="TreeGrafter"/>
</dbReference>
<evidence type="ECO:0000256" key="2">
    <source>
        <dbReference type="ARBA" id="ARBA00022553"/>
    </source>
</evidence>
<keyword evidence="4" id="KW-0472">Membrane</keyword>
<feature type="coiled-coil region" evidence="6">
    <location>
        <begin position="1242"/>
        <end position="1274"/>
    </location>
</feature>
<keyword evidence="6" id="KW-0175">Coiled coil</keyword>
<dbReference type="GO" id="GO:0051018">
    <property type="term" value="F:protein kinase A binding"/>
    <property type="evidence" value="ECO:0007669"/>
    <property type="project" value="InterPro"/>
</dbReference>
<feature type="compositionally biased region" description="Acidic residues" evidence="7">
    <location>
        <begin position="249"/>
        <end position="262"/>
    </location>
</feature>
<comment type="caution">
    <text evidence="9">The sequence shown here is derived from an EMBL/GenBank/DDBJ whole genome shotgun (WGS) entry which is preliminary data.</text>
</comment>
<dbReference type="GO" id="GO:0090036">
    <property type="term" value="P:regulation of protein kinase C signaling"/>
    <property type="evidence" value="ECO:0007669"/>
    <property type="project" value="InterPro"/>
</dbReference>
<feature type="domain" description="A kinase-anchoring proteins AKAP-5 and AKAP-12 calmodulin (CaM)-binding" evidence="8">
    <location>
        <begin position="552"/>
        <end position="572"/>
    </location>
</feature>
<dbReference type="Proteomes" id="UP000823561">
    <property type="component" value="Chromosome 19"/>
</dbReference>
<evidence type="ECO:0000256" key="1">
    <source>
        <dbReference type="ARBA" id="ARBA00004635"/>
    </source>
</evidence>
<dbReference type="PANTHER" id="PTHR23209:SF4">
    <property type="entry name" value="A-KINASE ANCHOR PROTEIN 12"/>
    <property type="match status" value="1"/>
</dbReference>
<evidence type="ECO:0000256" key="7">
    <source>
        <dbReference type="SAM" id="MobiDB-lite"/>
    </source>
</evidence>
<feature type="compositionally biased region" description="Basic and acidic residues" evidence="7">
    <location>
        <begin position="370"/>
        <end position="413"/>
    </location>
</feature>
<feature type="compositionally biased region" description="Basic and acidic residues" evidence="7">
    <location>
        <begin position="506"/>
        <end position="519"/>
    </location>
</feature>
<name>A0AAV6FSJ9_9TELE</name>